<accession>A0A8S4R9Q8</accession>
<dbReference type="GO" id="GO:0045159">
    <property type="term" value="F:myosin II binding"/>
    <property type="evidence" value="ECO:0007669"/>
    <property type="project" value="TreeGrafter"/>
</dbReference>
<dbReference type="PANTHER" id="PTHR10241">
    <property type="entry name" value="LETHAL 2 GIANT LARVAE PROTEIN"/>
    <property type="match status" value="1"/>
</dbReference>
<dbReference type="GO" id="GO:0019905">
    <property type="term" value="F:syntaxin binding"/>
    <property type="evidence" value="ECO:0007669"/>
    <property type="project" value="TreeGrafter"/>
</dbReference>
<dbReference type="SUPFAM" id="SSF50978">
    <property type="entry name" value="WD40 repeat-like"/>
    <property type="match status" value="1"/>
</dbReference>
<protein>
    <submittedName>
        <fullName evidence="1">Jg10616 protein</fullName>
    </submittedName>
</protein>
<proteinExistence type="predicted"/>
<dbReference type="GO" id="GO:0006887">
    <property type="term" value="P:exocytosis"/>
    <property type="evidence" value="ECO:0007669"/>
    <property type="project" value="TreeGrafter"/>
</dbReference>
<evidence type="ECO:0000313" key="1">
    <source>
        <dbReference type="EMBL" id="CAH2233648.1"/>
    </source>
</evidence>
<dbReference type="AlphaFoldDB" id="A0A8S4R9Q8"/>
<comment type="caution">
    <text evidence="1">The sequence shown here is derived from an EMBL/GenBank/DDBJ whole genome shotgun (WGS) entry which is preliminary data.</text>
</comment>
<dbReference type="InterPro" id="IPR036322">
    <property type="entry name" value="WD40_repeat_dom_sf"/>
</dbReference>
<dbReference type="GO" id="GO:0006893">
    <property type="term" value="P:Golgi to plasma membrane transport"/>
    <property type="evidence" value="ECO:0007669"/>
    <property type="project" value="TreeGrafter"/>
</dbReference>
<dbReference type="GO" id="GO:0005886">
    <property type="term" value="C:plasma membrane"/>
    <property type="evidence" value="ECO:0007669"/>
    <property type="project" value="TreeGrafter"/>
</dbReference>
<organism evidence="1 2">
    <name type="scientific">Pararge aegeria aegeria</name>
    <dbReference type="NCBI Taxonomy" id="348720"/>
    <lineage>
        <taxon>Eukaryota</taxon>
        <taxon>Metazoa</taxon>
        <taxon>Ecdysozoa</taxon>
        <taxon>Arthropoda</taxon>
        <taxon>Hexapoda</taxon>
        <taxon>Insecta</taxon>
        <taxon>Pterygota</taxon>
        <taxon>Neoptera</taxon>
        <taxon>Endopterygota</taxon>
        <taxon>Lepidoptera</taxon>
        <taxon>Glossata</taxon>
        <taxon>Ditrysia</taxon>
        <taxon>Papilionoidea</taxon>
        <taxon>Nymphalidae</taxon>
        <taxon>Satyrinae</taxon>
        <taxon>Satyrini</taxon>
        <taxon>Parargina</taxon>
        <taxon>Pararge</taxon>
    </lineage>
</organism>
<name>A0A8S4R9Q8_9NEOP</name>
<sequence length="200" mass="22711">METVFLTKATLRKEHEPEVTHNEVVADNVPERSRRLGGPGVDAHVRHESGEAVLHAKFLINEGALVTATADDLLNLWTFRQKLPQRVQSLKFQRERHLEPFHYNNIVFDIVAALPGATREDAIISRYFFAIICMITCLHLPLQSKWIHVGTERGNVHVVNIETFALSGYVINWNKAIEVQPDMVSENKLTNLGETNNKPK</sequence>
<evidence type="ECO:0000313" key="2">
    <source>
        <dbReference type="Proteomes" id="UP000838756"/>
    </source>
</evidence>
<dbReference type="GO" id="GO:0005096">
    <property type="term" value="F:GTPase activator activity"/>
    <property type="evidence" value="ECO:0007669"/>
    <property type="project" value="TreeGrafter"/>
</dbReference>
<dbReference type="GO" id="GO:0031201">
    <property type="term" value="C:SNARE complex"/>
    <property type="evidence" value="ECO:0007669"/>
    <property type="project" value="TreeGrafter"/>
</dbReference>
<gene>
    <name evidence="1" type="primary">jg10616</name>
    <name evidence="1" type="ORF">PAEG_LOCUS11586</name>
</gene>
<dbReference type="Proteomes" id="UP000838756">
    <property type="component" value="Unassembled WGS sequence"/>
</dbReference>
<dbReference type="EMBL" id="CAKXAJ010024990">
    <property type="protein sequence ID" value="CAH2233648.1"/>
    <property type="molecule type" value="Genomic_DNA"/>
</dbReference>
<keyword evidence="2" id="KW-1185">Reference proteome</keyword>
<dbReference type="OrthoDB" id="19944at2759"/>
<reference evidence="1" key="1">
    <citation type="submission" date="2022-03" db="EMBL/GenBank/DDBJ databases">
        <authorList>
            <person name="Lindestad O."/>
        </authorList>
    </citation>
    <scope>NUCLEOTIDE SEQUENCE</scope>
</reference>
<dbReference type="PANTHER" id="PTHR10241:SF25">
    <property type="entry name" value="TOMOSYN, ISOFORM C"/>
    <property type="match status" value="1"/>
</dbReference>